<dbReference type="AlphaFoldDB" id="A0ABD2H738"/>
<evidence type="ECO:0008006" key="4">
    <source>
        <dbReference type="Google" id="ProtNLM"/>
    </source>
</evidence>
<feature type="compositionally biased region" description="Low complexity" evidence="1">
    <location>
        <begin position="13"/>
        <end position="33"/>
    </location>
</feature>
<feature type="compositionally biased region" description="Pro residues" evidence="1">
    <location>
        <begin position="132"/>
        <end position="155"/>
    </location>
</feature>
<feature type="compositionally biased region" description="Low complexity" evidence="1">
    <location>
        <begin position="87"/>
        <end position="111"/>
    </location>
</feature>
<protein>
    <recommendedName>
        <fullName evidence="4">Protein TsetseEP-like</fullName>
    </recommendedName>
</protein>
<evidence type="ECO:0000256" key="1">
    <source>
        <dbReference type="SAM" id="MobiDB-lite"/>
    </source>
</evidence>
<organism evidence="2 3">
    <name type="scientific">Pagothenia borchgrevinki</name>
    <name type="common">Bald rockcod</name>
    <name type="synonym">Trematomus borchgrevinki</name>
    <dbReference type="NCBI Taxonomy" id="8213"/>
    <lineage>
        <taxon>Eukaryota</taxon>
        <taxon>Metazoa</taxon>
        <taxon>Chordata</taxon>
        <taxon>Craniata</taxon>
        <taxon>Vertebrata</taxon>
        <taxon>Euteleostomi</taxon>
        <taxon>Actinopterygii</taxon>
        <taxon>Neopterygii</taxon>
        <taxon>Teleostei</taxon>
        <taxon>Neoteleostei</taxon>
        <taxon>Acanthomorphata</taxon>
        <taxon>Eupercaria</taxon>
        <taxon>Perciformes</taxon>
        <taxon>Notothenioidei</taxon>
        <taxon>Nototheniidae</taxon>
        <taxon>Pagothenia</taxon>
    </lineage>
</organism>
<feature type="region of interest" description="Disordered" evidence="1">
    <location>
        <begin position="1"/>
        <end position="36"/>
    </location>
</feature>
<dbReference type="EMBL" id="JBIYXZ010002072">
    <property type="protein sequence ID" value="KAL3061661.1"/>
    <property type="molecule type" value="Genomic_DNA"/>
</dbReference>
<dbReference type="Proteomes" id="UP001619887">
    <property type="component" value="Unassembled WGS sequence"/>
</dbReference>
<keyword evidence="3" id="KW-1185">Reference proteome</keyword>
<sequence>MGNRFSRAREANSAEAAAPEQKTAAEPAAKPAADSGITQVQEAIKTEVLEVVKEEPVAPVPCATQECLIDTKIADIPFATPHPAVPEPLVSVSEPEPVAEPKPVVEVQLAPEPAPEPVPEPEALPEPEPVPEPEALPEPVPVPEPEALPEPMPVPEPEELPEPEPVPEPEAFPEPIPESVPAPAEVLEQKIDLFSQESLPEPVFSSLPLIDLGVPDVTPEPIDIPPITATIDADEASDILVTEVCHNGVVESVEELMEVEAADNLEQLASDFNEESVSGLLKNLELKGNDLVADLIPNDVNIPGDMTISTELM</sequence>
<proteinExistence type="predicted"/>
<feature type="compositionally biased region" description="Acidic residues" evidence="1">
    <location>
        <begin position="156"/>
        <end position="167"/>
    </location>
</feature>
<reference evidence="2 3" key="2">
    <citation type="journal article" date="2024" name="G3 (Bethesda)">
        <title>The genome of the cryopelagic Antarctic bald notothen, Trematomus borchgrevinki.</title>
        <authorList>
            <person name="Rayamajhi N."/>
            <person name="Rivera-Colon A.G."/>
            <person name="Minhas B.F."/>
            <person name="Cheng C.C."/>
            <person name="Catchen J.M."/>
        </authorList>
    </citation>
    <scope>NUCLEOTIDE SEQUENCE [LARGE SCALE GENOMIC DNA]</scope>
    <source>
        <strain evidence="2">AGRC-2024</strain>
    </source>
</reference>
<reference evidence="2 3" key="1">
    <citation type="journal article" date="2022" name="G3 (Bethesda)">
        <title>Evaluating Illumina-, Nanopore-, and PacBio-based genome assembly strategies with the bald notothen, Trematomus borchgrevinki.</title>
        <authorList>
            <person name="Rayamajhi N."/>
            <person name="Cheng C.C."/>
            <person name="Catchen J.M."/>
        </authorList>
    </citation>
    <scope>NUCLEOTIDE SEQUENCE [LARGE SCALE GENOMIC DNA]</scope>
    <source>
        <strain evidence="2">AGRC-2024</strain>
    </source>
</reference>
<evidence type="ECO:0000313" key="2">
    <source>
        <dbReference type="EMBL" id="KAL3061661.1"/>
    </source>
</evidence>
<feature type="region of interest" description="Disordered" evidence="1">
    <location>
        <begin position="78"/>
        <end position="176"/>
    </location>
</feature>
<comment type="caution">
    <text evidence="2">The sequence shown here is derived from an EMBL/GenBank/DDBJ whole genome shotgun (WGS) entry which is preliminary data.</text>
</comment>
<evidence type="ECO:0000313" key="3">
    <source>
        <dbReference type="Proteomes" id="UP001619887"/>
    </source>
</evidence>
<feature type="compositionally biased region" description="Pro residues" evidence="1">
    <location>
        <begin position="112"/>
        <end position="122"/>
    </location>
</feature>
<name>A0ABD2H738_PAGBO</name>
<accession>A0ABD2H738</accession>
<gene>
    <name evidence="2" type="ORF">OYC64_009753</name>
</gene>